<proteinExistence type="predicted"/>
<keyword evidence="7" id="KW-0378">Hydrolase</keyword>
<evidence type="ECO:0000256" key="2">
    <source>
        <dbReference type="ARBA" id="ARBA00022603"/>
    </source>
</evidence>
<dbReference type="UniPathway" id="UPA00922"/>
<dbReference type="GO" id="GO:0004651">
    <property type="term" value="F:polynucleotide 5'-phosphatase activity"/>
    <property type="evidence" value="ECO:0007669"/>
    <property type="project" value="InterPro"/>
</dbReference>
<dbReference type="GO" id="GO:0005634">
    <property type="term" value="C:nucleus"/>
    <property type="evidence" value="ECO:0007669"/>
    <property type="project" value="TreeGrafter"/>
</dbReference>
<evidence type="ECO:0000259" key="11">
    <source>
        <dbReference type="PROSITE" id="PS50800"/>
    </source>
</evidence>
<evidence type="ECO:0000256" key="10">
    <source>
        <dbReference type="ARBA" id="ARBA00047740"/>
    </source>
</evidence>
<dbReference type="SUPFAM" id="SSF55154">
    <property type="entry name" value="CYTH-like phosphatases"/>
    <property type="match status" value="1"/>
</dbReference>
<dbReference type="PROSITE" id="PS51562">
    <property type="entry name" value="RNA_CAP0_MT"/>
    <property type="match status" value="1"/>
</dbReference>
<evidence type="ECO:0000256" key="8">
    <source>
        <dbReference type="ARBA" id="ARBA00022884"/>
    </source>
</evidence>
<evidence type="ECO:0000256" key="5">
    <source>
        <dbReference type="ARBA" id="ARBA00022691"/>
    </source>
</evidence>
<comment type="pathway">
    <text evidence="1">mRNA processing; mRNA capping.</text>
</comment>
<dbReference type="GO" id="GO:0140818">
    <property type="term" value="F:mRNA 5'-triphosphate monophosphatase activity"/>
    <property type="evidence" value="ECO:0007669"/>
    <property type="project" value="UniProtKB-EC"/>
</dbReference>
<dbReference type="InterPro" id="IPR037009">
    <property type="entry name" value="mRNA_triPase_Cet1_sf"/>
</dbReference>
<dbReference type="PROSITE" id="PS50800">
    <property type="entry name" value="SAP"/>
    <property type="match status" value="1"/>
</dbReference>
<dbReference type="InterPro" id="IPR039753">
    <property type="entry name" value="RG7MT1"/>
</dbReference>
<feature type="domain" description="MRNA cap 0 methyltransferase" evidence="12">
    <location>
        <begin position="574"/>
        <end position="844"/>
    </location>
</feature>
<dbReference type="Gene3D" id="1.10.720.30">
    <property type="entry name" value="SAP domain"/>
    <property type="match status" value="1"/>
</dbReference>
<reference evidence="13" key="1">
    <citation type="journal article" date="2020" name="Nature">
        <title>Giant virus diversity and host interactions through global metagenomics.</title>
        <authorList>
            <person name="Schulz F."/>
            <person name="Roux S."/>
            <person name="Paez-Espino D."/>
            <person name="Jungbluth S."/>
            <person name="Walsh D.A."/>
            <person name="Denef V.J."/>
            <person name="McMahon K.D."/>
            <person name="Konstantinidis K.T."/>
            <person name="Eloe-Fadrosh E.A."/>
            <person name="Kyrpides N.C."/>
            <person name="Woyke T."/>
        </authorList>
    </citation>
    <scope>NUCLEOTIDE SEQUENCE</scope>
    <source>
        <strain evidence="13">GVMAG-M-3300023179-73</strain>
    </source>
</reference>
<sequence length="1088" mass="126919">MTTNNQKAYFTLSAENQRVLIDFHANLQGNRNVELELRFGSFVYNRDTKQSNFVSSTEADFFYRLKRVFSNQAYPQNVVHTKEYVYPNNAGRGNIKRVIDVDSGDEKFLLKNSLKKPYNFYDYDFRVSLARETVIQRESLRDFDENAWNVIRDKNRISFQLPVGKLDLTEVTETFPGETFPSVVRGTKYEVELELLSGDLPSIIQFLTVILQTRQENFYVISNNERRGVLAEYRELMKTPYFVGAQPETLQKSDLPRLYNQRYSVTDKADGERMMLFITNKNSRQVYLIDNNMTRVYKTNLVSLNYYSTLLDGELVPIDNKIHFLGFDVLAYSGKDIRGDTNYLLNTRLNRLTDILSSIDTKDSFYVIQSKHFIFKNVFLGSEKILDTIHSKPYKNDGLIFTPIDEPYPTVKKWSNLLKWKPADQNTIDFYSVKDITDDSNTWKLYVQHSSNDVPSNTTDVRSNTTTKKVLFDVQKLCPNPNTVALTFQTTFPKDAIDPSTGERFKSNTVIEYRWDNDISCFVPLRTRWDKTTNPKKHGNFSAVACSIWNNIHNPVERDTLIKPTVFTNAKDDFFFERMRRFHNKVKEYLYNKYTHNCEYLLELCSGRGGDMHKWTYNRISNVVGYDISERNIQECQRRLETSKSNGLKSSFYQLDLCQPTAPQIIQTNDPQGFDNICCHFGLHYFLQSQSSFMNIKSILDACLRPGGHFIVTFMDNTQLDQLFQNNHDSHTNTTTTNTNLTCSREHEREIVYYLKRYNEANCISQFGNKLRIVLNGNNILGEGSDEYIIDYTALVDFMKTHGYDVVESQLFSHFNDNSSLNFNLTEYERDISFMNRYAVFKKRDSPKPVTLVSPKQKVKRKTIANLSQCFNFSTIDLHQKHLSVYKVSSNYDIIDILNCIDYKYYKNVCPQRTIITFDDILDTFSEYNITQIAPQFIDTNKLGSNDYVPQEIHVNPIHFTYHQHAIERKTPNGESESIQYDNWYIVLFRNRLLFEPAELQPQSPPQPQLETTNITVDNYSDIKNDSTPHQSECMLENKTILKHIQNTDVSKITVKILKDYLNKLGLKVSGKKDELLQRLIRHCEMFD</sequence>
<dbReference type="SMART" id="SM00513">
    <property type="entry name" value="SAP"/>
    <property type="match status" value="1"/>
</dbReference>
<keyword evidence="6" id="KW-0547">Nucleotide-binding</keyword>
<keyword evidence="8" id="KW-0694">RNA-binding</keyword>
<dbReference type="Pfam" id="PF02037">
    <property type="entry name" value="SAP"/>
    <property type="match status" value="1"/>
</dbReference>
<dbReference type="Gene3D" id="3.30.470.30">
    <property type="entry name" value="DNA ligase/mRNA capping enzyme"/>
    <property type="match status" value="1"/>
</dbReference>
<evidence type="ECO:0000256" key="6">
    <source>
        <dbReference type="ARBA" id="ARBA00022741"/>
    </source>
</evidence>
<dbReference type="InterPro" id="IPR004971">
    <property type="entry name" value="mRNA_G-N7_MeTrfase_dom"/>
</dbReference>
<evidence type="ECO:0000256" key="4">
    <source>
        <dbReference type="ARBA" id="ARBA00022679"/>
    </source>
</evidence>
<feature type="domain" description="SAP" evidence="11">
    <location>
        <begin position="1050"/>
        <end position="1084"/>
    </location>
</feature>
<evidence type="ECO:0000256" key="9">
    <source>
        <dbReference type="ARBA" id="ARBA00023134"/>
    </source>
</evidence>
<dbReference type="SUPFAM" id="SSF68906">
    <property type="entry name" value="SAP domain"/>
    <property type="match status" value="1"/>
</dbReference>
<evidence type="ECO:0000256" key="1">
    <source>
        <dbReference type="ARBA" id="ARBA00005129"/>
    </source>
</evidence>
<dbReference type="GO" id="GO:0003723">
    <property type="term" value="F:RNA binding"/>
    <property type="evidence" value="ECO:0007669"/>
    <property type="project" value="UniProtKB-KW"/>
</dbReference>
<organism evidence="13">
    <name type="scientific">viral metagenome</name>
    <dbReference type="NCBI Taxonomy" id="1070528"/>
    <lineage>
        <taxon>unclassified sequences</taxon>
        <taxon>metagenomes</taxon>
        <taxon>organismal metagenomes</taxon>
    </lineage>
</organism>
<evidence type="ECO:0000259" key="12">
    <source>
        <dbReference type="PROSITE" id="PS51562"/>
    </source>
</evidence>
<comment type="catalytic activity">
    <reaction evidence="10">
        <text>a 5'-end triphospho-ribonucleoside in mRNA + H2O = a 5'-end diphospho-ribonucleoside in mRNA + phosphate + H(+)</text>
        <dbReference type="Rhea" id="RHEA:67004"/>
        <dbReference type="Rhea" id="RHEA-COMP:17164"/>
        <dbReference type="Rhea" id="RHEA-COMP:17165"/>
        <dbReference type="ChEBI" id="CHEBI:15377"/>
        <dbReference type="ChEBI" id="CHEBI:15378"/>
        <dbReference type="ChEBI" id="CHEBI:43474"/>
        <dbReference type="ChEBI" id="CHEBI:167616"/>
        <dbReference type="ChEBI" id="CHEBI:167618"/>
        <dbReference type="EC" id="3.6.1.74"/>
    </reaction>
    <physiologicalReaction direction="left-to-right" evidence="10">
        <dbReference type="Rhea" id="RHEA:67005"/>
    </physiologicalReaction>
</comment>
<name>A0A6C0H730_9ZZZZ</name>
<evidence type="ECO:0000313" key="13">
    <source>
        <dbReference type="EMBL" id="QHT76289.1"/>
    </source>
</evidence>
<keyword evidence="5" id="KW-0949">S-adenosyl-L-methionine</keyword>
<dbReference type="GO" id="GO:0004482">
    <property type="term" value="F:mRNA 5'-cap (guanine-N7-)-methyltransferase activity"/>
    <property type="evidence" value="ECO:0007669"/>
    <property type="project" value="InterPro"/>
</dbReference>
<dbReference type="InterPro" id="IPR003034">
    <property type="entry name" value="SAP_dom"/>
</dbReference>
<keyword evidence="3" id="KW-0507">mRNA processing</keyword>
<dbReference type="AlphaFoldDB" id="A0A6C0H730"/>
<dbReference type="InterPro" id="IPR033469">
    <property type="entry name" value="CYTH-like_dom_sf"/>
</dbReference>
<accession>A0A6C0H730</accession>
<keyword evidence="4" id="KW-0808">Transferase</keyword>
<dbReference type="CDD" id="cd02440">
    <property type="entry name" value="AdoMet_MTases"/>
    <property type="match status" value="1"/>
</dbReference>
<dbReference type="SUPFAM" id="SSF53335">
    <property type="entry name" value="S-adenosyl-L-methionine-dependent methyltransferases"/>
    <property type="match status" value="1"/>
</dbReference>
<dbReference type="InterPro" id="IPR001339">
    <property type="entry name" value="mRNA_cap_enzyme_adenylation"/>
</dbReference>
<protein>
    <submittedName>
        <fullName evidence="13">Uncharacterized protein</fullName>
    </submittedName>
</protein>
<dbReference type="GO" id="GO:0004484">
    <property type="term" value="F:mRNA guanylyltransferase activity"/>
    <property type="evidence" value="ECO:0007669"/>
    <property type="project" value="InterPro"/>
</dbReference>
<dbReference type="Gene3D" id="3.20.100.10">
    <property type="entry name" value="mRNA triphosphatase Cet1-like"/>
    <property type="match status" value="1"/>
</dbReference>
<dbReference type="Gene3D" id="2.40.50.140">
    <property type="entry name" value="Nucleic acid-binding proteins"/>
    <property type="match status" value="1"/>
</dbReference>
<dbReference type="SUPFAM" id="SSF56091">
    <property type="entry name" value="DNA ligase/mRNA capping enzyme, catalytic domain"/>
    <property type="match status" value="1"/>
</dbReference>
<dbReference type="PANTHER" id="PTHR12189">
    <property type="entry name" value="MRNA GUANINE-7- METHYLTRANSFERASE"/>
    <property type="match status" value="1"/>
</dbReference>
<dbReference type="GO" id="GO:0005524">
    <property type="term" value="F:ATP binding"/>
    <property type="evidence" value="ECO:0007669"/>
    <property type="project" value="InterPro"/>
</dbReference>
<dbReference type="EMBL" id="MN739893">
    <property type="protein sequence ID" value="QHT76289.1"/>
    <property type="molecule type" value="Genomic_DNA"/>
</dbReference>
<evidence type="ECO:0000256" key="3">
    <source>
        <dbReference type="ARBA" id="ARBA00022664"/>
    </source>
</evidence>
<evidence type="ECO:0000256" key="7">
    <source>
        <dbReference type="ARBA" id="ARBA00022801"/>
    </source>
</evidence>
<keyword evidence="2" id="KW-0489">Methyltransferase</keyword>
<dbReference type="GO" id="GO:0005525">
    <property type="term" value="F:GTP binding"/>
    <property type="evidence" value="ECO:0007669"/>
    <property type="project" value="UniProtKB-KW"/>
</dbReference>
<keyword evidence="9" id="KW-0342">GTP-binding</keyword>
<dbReference type="PANTHER" id="PTHR12189:SF2">
    <property type="entry name" value="MRNA CAP GUANINE-N7 METHYLTRANSFERASE"/>
    <property type="match status" value="1"/>
</dbReference>
<dbReference type="Gene3D" id="3.40.50.150">
    <property type="entry name" value="Vaccinia Virus protein VP39"/>
    <property type="match status" value="1"/>
</dbReference>
<dbReference type="Pfam" id="PF03291">
    <property type="entry name" value="mRNA_G-N7_MeTrfase"/>
    <property type="match status" value="1"/>
</dbReference>
<dbReference type="Pfam" id="PF01331">
    <property type="entry name" value="mRNA_cap_enzyme"/>
    <property type="match status" value="1"/>
</dbReference>
<dbReference type="InterPro" id="IPR012340">
    <property type="entry name" value="NA-bd_OB-fold"/>
</dbReference>
<dbReference type="InterPro" id="IPR029063">
    <property type="entry name" value="SAM-dependent_MTases_sf"/>
</dbReference>
<dbReference type="InterPro" id="IPR036361">
    <property type="entry name" value="SAP_dom_sf"/>
</dbReference>